<dbReference type="InterPro" id="IPR002885">
    <property type="entry name" value="PPR_rpt"/>
</dbReference>
<dbReference type="GO" id="GO:0003729">
    <property type="term" value="F:mRNA binding"/>
    <property type="evidence" value="ECO:0007669"/>
    <property type="project" value="TreeGrafter"/>
</dbReference>
<dbReference type="NCBIfam" id="TIGR00756">
    <property type="entry name" value="PPR"/>
    <property type="match status" value="1"/>
</dbReference>
<dbReference type="Gene3D" id="1.25.40.10">
    <property type="entry name" value="Tetratricopeptide repeat domain"/>
    <property type="match status" value="2"/>
</dbReference>
<feature type="transmembrane region" description="Helical" evidence="2">
    <location>
        <begin position="351"/>
        <end position="370"/>
    </location>
</feature>
<dbReference type="AlphaFoldDB" id="W4H0I1"/>
<evidence type="ECO:0000313" key="3">
    <source>
        <dbReference type="EMBL" id="ETV84668.1"/>
    </source>
</evidence>
<feature type="repeat" description="PPR" evidence="1">
    <location>
        <begin position="294"/>
        <end position="328"/>
    </location>
</feature>
<dbReference type="PANTHER" id="PTHR47938:SF35">
    <property type="entry name" value="PENTATRICOPEPTIDE REPEAT-CONTAINING PROTEIN 4, MITOCHONDRIAL-RELATED"/>
    <property type="match status" value="1"/>
</dbReference>
<feature type="transmembrane region" description="Helical" evidence="2">
    <location>
        <begin position="376"/>
        <end position="396"/>
    </location>
</feature>
<dbReference type="VEuPathDB" id="FungiDB:H257_03806"/>
<dbReference type="PANTHER" id="PTHR47938">
    <property type="entry name" value="RESPIRATORY COMPLEX I CHAPERONE (CIA84), PUTATIVE (AFU_ORTHOLOGUE AFUA_2G06020)-RELATED"/>
    <property type="match status" value="1"/>
</dbReference>
<keyword evidence="2" id="KW-0812">Transmembrane</keyword>
<sequence>MLASFIRRTQRHAPLRPCFSSIASNEPYRRGNTWPSLTLSEEAKVMKELDAIKTNLESTPTAVSVDYWRDVGRTLGKCRSSDLLEAARPLVTKTSLLASPVGVVHNEMIRILLNLGLLDDVIAMAKSGALPLTSRTVSRILGACVRESNKDKFVQGFELFDLACTQQQQVPHMSTFHSLFILCAKSNDQARLAQVKRYMQQHNVAMDAVCHGICLRMDCRAGNVTEAIARYHQLTRDGMTLPVNHLNDFLDDLTESDHYDDAVQIFETAQTNMPIKPWGKAPPLDETAGRLPLNVISYNIMIKLCGKEHRMDEAFKWYEAMKATGLKPSTVTINTMLHGVFHGQFRTVNAAAIYSGLAGLGAIVATALYSSDLSESTGAIGITSAVAASMAVGIYVNPFGVKKAIYPNESGQREPIPQAILRRLDEEEHIGRLMFLWQELLGYGLTPDLATFDILVRTCVRKRHPELAATVLLDATNPNSIVSRRKAKGPSYHFELSLATTVQLLQALVAQNLLPLFDQVFTLANGTHRFQDITKRVPEKGGRGGIRYTLGVFQTPKATALALVKLLNPHMKHSMPSQPISFEVQNSHAVLDVLDAMYPATRALFVMEDVQGAGHGLGVLPLNRQRLQAHFKSRHR</sequence>
<dbReference type="EMBL" id="KI913119">
    <property type="protein sequence ID" value="ETV84668.1"/>
    <property type="molecule type" value="Genomic_DNA"/>
</dbReference>
<name>W4H0I1_APHAT</name>
<accession>W4H0I1</accession>
<gene>
    <name evidence="3" type="ORF">H257_03806</name>
</gene>
<evidence type="ECO:0000256" key="1">
    <source>
        <dbReference type="PROSITE-ProRule" id="PRU00708"/>
    </source>
</evidence>
<reference evidence="3" key="1">
    <citation type="submission" date="2013-12" db="EMBL/GenBank/DDBJ databases">
        <title>The Genome Sequence of Aphanomyces astaci APO3.</title>
        <authorList>
            <consortium name="The Broad Institute Genomics Platform"/>
            <person name="Russ C."/>
            <person name="Tyler B."/>
            <person name="van West P."/>
            <person name="Dieguez-Uribeondo J."/>
            <person name="Young S.K."/>
            <person name="Zeng Q."/>
            <person name="Gargeya S."/>
            <person name="Fitzgerald M."/>
            <person name="Abouelleil A."/>
            <person name="Alvarado L."/>
            <person name="Chapman S.B."/>
            <person name="Gainer-Dewar J."/>
            <person name="Goldberg J."/>
            <person name="Griggs A."/>
            <person name="Gujja S."/>
            <person name="Hansen M."/>
            <person name="Howarth C."/>
            <person name="Imamovic A."/>
            <person name="Ireland A."/>
            <person name="Larimer J."/>
            <person name="McCowan C."/>
            <person name="Murphy C."/>
            <person name="Pearson M."/>
            <person name="Poon T.W."/>
            <person name="Priest M."/>
            <person name="Roberts A."/>
            <person name="Saif S."/>
            <person name="Shea T."/>
            <person name="Sykes S."/>
            <person name="Wortman J."/>
            <person name="Nusbaum C."/>
            <person name="Birren B."/>
        </authorList>
    </citation>
    <scope>NUCLEOTIDE SEQUENCE [LARGE SCALE GENOMIC DNA]</scope>
    <source>
        <strain evidence="3">APO3</strain>
    </source>
</reference>
<keyword evidence="2" id="KW-1133">Transmembrane helix</keyword>
<dbReference type="GeneID" id="20805802"/>
<dbReference type="RefSeq" id="XP_009826360.1">
    <property type="nucleotide sequence ID" value="XM_009828058.1"/>
</dbReference>
<dbReference type="OrthoDB" id="69593at2759"/>
<evidence type="ECO:0008006" key="4">
    <source>
        <dbReference type="Google" id="ProtNLM"/>
    </source>
</evidence>
<keyword evidence="2" id="KW-0472">Membrane</keyword>
<dbReference type="Pfam" id="PF13041">
    <property type="entry name" value="PPR_2"/>
    <property type="match status" value="1"/>
</dbReference>
<dbReference type="STRING" id="112090.W4H0I1"/>
<protein>
    <recommendedName>
        <fullName evidence="4">Pentacotripeptide-repeat region of PRORP domain-containing protein</fullName>
    </recommendedName>
</protein>
<dbReference type="PROSITE" id="PS51375">
    <property type="entry name" value="PPR"/>
    <property type="match status" value="1"/>
</dbReference>
<dbReference type="InterPro" id="IPR011990">
    <property type="entry name" value="TPR-like_helical_dom_sf"/>
</dbReference>
<evidence type="ECO:0000256" key="2">
    <source>
        <dbReference type="SAM" id="Phobius"/>
    </source>
</evidence>
<proteinExistence type="predicted"/>
<organism evidence="3">
    <name type="scientific">Aphanomyces astaci</name>
    <name type="common">Crayfish plague agent</name>
    <dbReference type="NCBI Taxonomy" id="112090"/>
    <lineage>
        <taxon>Eukaryota</taxon>
        <taxon>Sar</taxon>
        <taxon>Stramenopiles</taxon>
        <taxon>Oomycota</taxon>
        <taxon>Saprolegniomycetes</taxon>
        <taxon>Saprolegniales</taxon>
        <taxon>Verrucalvaceae</taxon>
        <taxon>Aphanomyces</taxon>
    </lineage>
</organism>